<proteinExistence type="predicted"/>
<evidence type="ECO:0000259" key="1">
    <source>
        <dbReference type="SMART" id="SM00458"/>
    </source>
</evidence>
<reference evidence="2" key="1">
    <citation type="journal article" date="2016" name="Nat. Genet.">
        <title>A high-quality carrot genome assembly provides new insights into carotenoid accumulation and asterid genome evolution.</title>
        <authorList>
            <person name="Iorizzo M."/>
            <person name="Ellison S."/>
            <person name="Senalik D."/>
            <person name="Zeng P."/>
            <person name="Satapoomin P."/>
            <person name="Huang J."/>
            <person name="Bowman M."/>
            <person name="Iovene M."/>
            <person name="Sanseverino W."/>
            <person name="Cavagnaro P."/>
            <person name="Yildiz M."/>
            <person name="Macko-Podgorni A."/>
            <person name="Moranska E."/>
            <person name="Grzebelus E."/>
            <person name="Grzebelus D."/>
            <person name="Ashrafi H."/>
            <person name="Zheng Z."/>
            <person name="Cheng S."/>
            <person name="Spooner D."/>
            <person name="Van Deynze A."/>
            <person name="Simon P."/>
        </authorList>
    </citation>
    <scope>NUCLEOTIDE SEQUENCE</scope>
    <source>
        <tissue evidence="2">Leaf</tissue>
    </source>
</reference>
<dbReference type="AlphaFoldDB" id="A0AAF0WEP6"/>
<dbReference type="GO" id="GO:0017148">
    <property type="term" value="P:negative regulation of translation"/>
    <property type="evidence" value="ECO:0007669"/>
    <property type="project" value="InterPro"/>
</dbReference>
<evidence type="ECO:0000313" key="3">
    <source>
        <dbReference type="Proteomes" id="UP000077755"/>
    </source>
</evidence>
<organism evidence="2 3">
    <name type="scientific">Daucus carota subsp. sativus</name>
    <name type="common">Carrot</name>
    <dbReference type="NCBI Taxonomy" id="79200"/>
    <lineage>
        <taxon>Eukaryota</taxon>
        <taxon>Viridiplantae</taxon>
        <taxon>Streptophyta</taxon>
        <taxon>Embryophyta</taxon>
        <taxon>Tracheophyta</taxon>
        <taxon>Spermatophyta</taxon>
        <taxon>Magnoliopsida</taxon>
        <taxon>eudicotyledons</taxon>
        <taxon>Gunneridae</taxon>
        <taxon>Pentapetalae</taxon>
        <taxon>asterids</taxon>
        <taxon>campanulids</taxon>
        <taxon>Apiales</taxon>
        <taxon>Apiaceae</taxon>
        <taxon>Apioideae</taxon>
        <taxon>Scandiceae</taxon>
        <taxon>Daucinae</taxon>
        <taxon>Daucus</taxon>
        <taxon>Daucus sect. Daucus</taxon>
    </lineage>
</organism>
<dbReference type="SUPFAM" id="SSF50370">
    <property type="entry name" value="Ricin B-like lectins"/>
    <property type="match status" value="1"/>
</dbReference>
<dbReference type="InterPro" id="IPR000772">
    <property type="entry name" value="Ricin_B_lectin"/>
</dbReference>
<feature type="domain" description="Ricin B lectin" evidence="1">
    <location>
        <begin position="65"/>
        <end position="173"/>
    </location>
</feature>
<accession>A0AAF0WEP6</accession>
<name>A0AAF0WEP6_DAUCS</name>
<dbReference type="SMART" id="SM00458">
    <property type="entry name" value="RICIN"/>
    <property type="match status" value="1"/>
</dbReference>
<dbReference type="Pfam" id="PF00652">
    <property type="entry name" value="Ricin_B_lectin"/>
    <property type="match status" value="1"/>
</dbReference>
<dbReference type="Proteomes" id="UP000077755">
    <property type="component" value="Chromosome 2"/>
</dbReference>
<reference evidence="2" key="2">
    <citation type="submission" date="2022-03" db="EMBL/GenBank/DDBJ databases">
        <title>Draft title - Genomic analysis of global carrot germplasm unveils the trajectory of domestication and the origin of high carotenoid orange carrot.</title>
        <authorList>
            <person name="Iorizzo M."/>
            <person name="Ellison S."/>
            <person name="Senalik D."/>
            <person name="Macko-Podgorni A."/>
            <person name="Grzebelus D."/>
            <person name="Bostan H."/>
            <person name="Rolling W."/>
            <person name="Curaba J."/>
            <person name="Simon P."/>
        </authorList>
    </citation>
    <scope>NUCLEOTIDE SEQUENCE</scope>
    <source>
        <tissue evidence="2">Leaf</tissue>
    </source>
</reference>
<sequence length="173" mass="18829">MFTFEENWKQLSTRIQESVGGVIYPAFVLPAASNKNVTLTSITPTLGRNIALLLYVCDSCTNIPEPTVSIIGRNGLCVDVYSNLYYDTSPIIMWPCKSTNNSNQLWTLMNDGTIRSQGKCLTALVIGAAVIYNCTTKLAASSSISWKIEDNGNIINKDYKLALHADGGVLGVN</sequence>
<dbReference type="SUPFAM" id="SSF56371">
    <property type="entry name" value="Ribosome inactivating proteins (RIP)"/>
    <property type="match status" value="1"/>
</dbReference>
<dbReference type="EMBL" id="CP093344">
    <property type="protein sequence ID" value="WOG87744.1"/>
    <property type="molecule type" value="Genomic_DNA"/>
</dbReference>
<dbReference type="InterPro" id="IPR035992">
    <property type="entry name" value="Ricin_B-like_lectins"/>
</dbReference>
<dbReference type="InterPro" id="IPR036041">
    <property type="entry name" value="Ribosome-inact_prot_sf"/>
</dbReference>
<gene>
    <name evidence="2" type="ORF">DCAR_0206975</name>
</gene>
<evidence type="ECO:0000313" key="2">
    <source>
        <dbReference type="EMBL" id="WOG87744.1"/>
    </source>
</evidence>
<keyword evidence="3" id="KW-1185">Reference proteome</keyword>
<dbReference type="InterPro" id="IPR016139">
    <property type="entry name" value="Ribosome_inactivat_prot_sub2"/>
</dbReference>
<dbReference type="Gene3D" id="4.10.470.10">
    <property type="entry name" value="Ricin (A Subunit), domain 2"/>
    <property type="match status" value="1"/>
</dbReference>
<dbReference type="GO" id="GO:0030598">
    <property type="term" value="F:rRNA N-glycosylase activity"/>
    <property type="evidence" value="ECO:0007669"/>
    <property type="project" value="InterPro"/>
</dbReference>
<protein>
    <recommendedName>
        <fullName evidence="1">Ricin B lectin domain-containing protein</fullName>
    </recommendedName>
</protein>
<dbReference type="Gene3D" id="2.80.10.50">
    <property type="match status" value="1"/>
</dbReference>